<feature type="transmembrane region" description="Helical" evidence="2">
    <location>
        <begin position="494"/>
        <end position="514"/>
    </location>
</feature>
<feature type="transmembrane region" description="Helical" evidence="2">
    <location>
        <begin position="336"/>
        <end position="352"/>
    </location>
</feature>
<feature type="transmembrane region" description="Helical" evidence="2">
    <location>
        <begin position="309"/>
        <end position="329"/>
    </location>
</feature>
<keyword evidence="2" id="KW-1133">Transmembrane helix</keyword>
<keyword evidence="4" id="KW-1185">Reference proteome</keyword>
<sequence>MDMTPASMGASAVATLAPPEGDPGPARRGPMWRHLSRRLPAFVAVAGVAAVLGRYGVALPDMAVFAGYLALAVALPGVLLVRACYRGALTLVEELALGLVLGYVLEVLAYIAARAAGVPLLVVAWPIATYALFLAVPRLRRHWRTPPRRDVPAWWSWALAVTVVYLAAWSAVTFFRSNPLTWPDMGTAHFEMPYHLALVGELKHHMPPTVPLVAGEPLLYHWFVYAHFAASSWITGLEPVVLLFRLGPLPMLVAFAVLVGVIGRRVTGSHVGALLSIAGSVFVAIPSLHPNANGLLVWTGVQHTPFTGPTQTFGAVLFAPVVLLLVDLFEQGRLSRGRWLLLAVFLVGVMGAKATYLPLLIAGLLAVAAVTVVARRRISWPVPAVLGMAAACFCYAQVVLFGGAKQGMAVEPLALMSRTWADLTPGDGPATRGALAGITLVFLACWLVTWAGVFGLLSRPRVLLQPAVALLLGMSAAGFGGILLLGHPHLGQGYFLQAVYPYLAVLAAYGLVVVTRRERTPRWALGCAVAGGLLVAYLIRVLCGVELPLAPGRPEAALYLPYAALLGVAGVAAAAAVLARRVVQAWACVIVLVASAGMPSAWQARAQLLLSRVPGGEAQEVSHPSPEQVPQGTLAAGRWLRDHSLPDDLVATNAHCRWEYPDVCDSRHFWLSALSERRMLVEGWAYTARNHDQAGPGLLPEHVPFWDAELFRLNGQVFTKPTAEALRLLRDGYGVRWLVAERPIPEAAARLGVLATARFREGDYAVYELRPR</sequence>
<feature type="transmembrane region" description="Helical" evidence="2">
    <location>
        <begin position="63"/>
        <end position="83"/>
    </location>
</feature>
<feature type="transmembrane region" description="Helical" evidence="2">
    <location>
        <begin position="559"/>
        <end position="578"/>
    </location>
</feature>
<keyword evidence="2" id="KW-0812">Transmembrane</keyword>
<evidence type="ECO:0000313" key="4">
    <source>
        <dbReference type="Proteomes" id="UP000198953"/>
    </source>
</evidence>
<feature type="transmembrane region" description="Helical" evidence="2">
    <location>
        <begin position="382"/>
        <end position="404"/>
    </location>
</feature>
<feature type="transmembrane region" description="Helical" evidence="2">
    <location>
        <begin position="434"/>
        <end position="457"/>
    </location>
</feature>
<feature type="transmembrane region" description="Helical" evidence="2">
    <location>
        <begin position="95"/>
        <end position="112"/>
    </location>
</feature>
<gene>
    <name evidence="3" type="ORF">SAMN05660976_00003</name>
</gene>
<feature type="transmembrane region" description="Helical" evidence="2">
    <location>
        <begin position="358"/>
        <end position="375"/>
    </location>
</feature>
<proteinExistence type="predicted"/>
<evidence type="ECO:0000256" key="1">
    <source>
        <dbReference type="SAM" id="MobiDB-lite"/>
    </source>
</evidence>
<feature type="transmembrane region" description="Helical" evidence="2">
    <location>
        <begin position="521"/>
        <end position="539"/>
    </location>
</feature>
<feature type="transmembrane region" description="Helical" evidence="2">
    <location>
        <begin position="585"/>
        <end position="602"/>
    </location>
</feature>
<keyword evidence="2" id="KW-0472">Membrane</keyword>
<feature type="transmembrane region" description="Helical" evidence="2">
    <location>
        <begin position="242"/>
        <end position="263"/>
    </location>
</feature>
<protein>
    <recommendedName>
        <fullName evidence="5">4-amino-4-deoxy-L-arabinose transferase</fullName>
    </recommendedName>
</protein>
<dbReference type="RefSeq" id="WP_143078496.1">
    <property type="nucleotide sequence ID" value="NZ_FOBF01000001.1"/>
</dbReference>
<organism evidence="3 4">
    <name type="scientific">Nonomuraea pusilla</name>
    <dbReference type="NCBI Taxonomy" id="46177"/>
    <lineage>
        <taxon>Bacteria</taxon>
        <taxon>Bacillati</taxon>
        <taxon>Actinomycetota</taxon>
        <taxon>Actinomycetes</taxon>
        <taxon>Streptosporangiales</taxon>
        <taxon>Streptosporangiaceae</taxon>
        <taxon>Nonomuraea</taxon>
    </lineage>
</organism>
<dbReference type="OrthoDB" id="3855595at2"/>
<reference evidence="3 4" key="1">
    <citation type="submission" date="2016-10" db="EMBL/GenBank/DDBJ databases">
        <authorList>
            <person name="de Groot N.N."/>
        </authorList>
    </citation>
    <scope>NUCLEOTIDE SEQUENCE [LARGE SCALE GENOMIC DNA]</scope>
    <source>
        <strain evidence="3 4">DSM 43357</strain>
    </source>
</reference>
<feature type="transmembrane region" description="Helical" evidence="2">
    <location>
        <begin position="157"/>
        <end position="175"/>
    </location>
</feature>
<dbReference type="Proteomes" id="UP000198953">
    <property type="component" value="Unassembled WGS sequence"/>
</dbReference>
<feature type="region of interest" description="Disordered" evidence="1">
    <location>
        <begin position="1"/>
        <end position="29"/>
    </location>
</feature>
<feature type="transmembrane region" description="Helical" evidence="2">
    <location>
        <begin position="118"/>
        <end position="136"/>
    </location>
</feature>
<feature type="transmembrane region" description="Helical" evidence="2">
    <location>
        <begin position="39"/>
        <end position="57"/>
    </location>
</feature>
<evidence type="ECO:0000313" key="3">
    <source>
        <dbReference type="EMBL" id="SEK21975.1"/>
    </source>
</evidence>
<feature type="transmembrane region" description="Helical" evidence="2">
    <location>
        <begin position="469"/>
        <end position="488"/>
    </location>
</feature>
<evidence type="ECO:0000256" key="2">
    <source>
        <dbReference type="SAM" id="Phobius"/>
    </source>
</evidence>
<dbReference type="EMBL" id="FOBF01000001">
    <property type="protein sequence ID" value="SEK21975.1"/>
    <property type="molecule type" value="Genomic_DNA"/>
</dbReference>
<name>A0A1H7FFD8_9ACTN</name>
<dbReference type="AlphaFoldDB" id="A0A1H7FFD8"/>
<accession>A0A1H7FFD8</accession>
<feature type="transmembrane region" description="Helical" evidence="2">
    <location>
        <begin position="270"/>
        <end position="289"/>
    </location>
</feature>
<evidence type="ECO:0008006" key="5">
    <source>
        <dbReference type="Google" id="ProtNLM"/>
    </source>
</evidence>